<evidence type="ECO:0000256" key="3">
    <source>
        <dbReference type="ARBA" id="ARBA00022737"/>
    </source>
</evidence>
<evidence type="ECO:0000256" key="8">
    <source>
        <dbReference type="ARBA" id="ARBA00023180"/>
    </source>
</evidence>
<keyword evidence="11" id="KW-0732">Signal</keyword>
<accession>A0ABM3WGP4</accession>
<dbReference type="InterPro" id="IPR015919">
    <property type="entry name" value="Cadherin-like_sf"/>
</dbReference>
<evidence type="ECO:0000256" key="9">
    <source>
        <dbReference type="PROSITE-ProRule" id="PRU00043"/>
    </source>
</evidence>
<dbReference type="InterPro" id="IPR020894">
    <property type="entry name" value="Cadherin_CS"/>
</dbReference>
<dbReference type="Gene3D" id="2.60.40.60">
    <property type="entry name" value="Cadherins"/>
    <property type="match status" value="6"/>
</dbReference>
<dbReference type="InterPro" id="IPR002126">
    <property type="entry name" value="Cadherin-like_dom"/>
</dbReference>
<dbReference type="CDD" id="cd11304">
    <property type="entry name" value="Cadherin_repeat"/>
    <property type="match status" value="6"/>
</dbReference>
<evidence type="ECO:0000256" key="1">
    <source>
        <dbReference type="ARBA" id="ARBA00004167"/>
    </source>
</evidence>
<feature type="domain" description="Cadherin" evidence="12">
    <location>
        <begin position="243"/>
        <end position="347"/>
    </location>
</feature>
<keyword evidence="7 10" id="KW-0472">Membrane</keyword>
<dbReference type="InterPro" id="IPR032455">
    <property type="entry name" value="Cadherin_C"/>
</dbReference>
<feature type="transmembrane region" description="Helical" evidence="10">
    <location>
        <begin position="689"/>
        <end position="714"/>
    </location>
</feature>
<dbReference type="PROSITE" id="PS00232">
    <property type="entry name" value="CADHERIN_1"/>
    <property type="match status" value="3"/>
</dbReference>
<feature type="domain" description="Cadherin" evidence="12">
    <location>
        <begin position="348"/>
        <end position="452"/>
    </location>
</feature>
<evidence type="ECO:0000256" key="5">
    <source>
        <dbReference type="ARBA" id="ARBA00022889"/>
    </source>
</evidence>
<evidence type="ECO:0000256" key="2">
    <source>
        <dbReference type="ARBA" id="ARBA00022692"/>
    </source>
</evidence>
<reference evidence="14" key="2">
    <citation type="submission" date="2025-08" db="UniProtKB">
        <authorList>
            <consortium name="RefSeq"/>
        </authorList>
    </citation>
    <scope>IDENTIFICATION</scope>
</reference>
<keyword evidence="2 10" id="KW-0812">Transmembrane</keyword>
<sequence length="811" mass="88814">MAIRAELPRCWRLVQLCLFVGLLLEVQAGKILYFVPEETVKGFFVGSIAKDLGLQAQELAGRGIRIVSRGRTQLFALNPRSGSLVTAGRIDREELCAQSARCLVSFNILVEDKMKLFPIEVEILDINDNAPHFQIEELELKMNEITSPGTRIPLPFGQDFDVGVNSLQSYQLSSNPHFFLDVQQGADGLQHPEMVLQSPLDREQEAVHHLVLTASDGGDPVRSGMLRIHVQVVDANDNPPTFTQAQYQVSVLENVPLGTQLLTVKATDPDEGANGEVTYAFHNIDHRVAQIFQLDPHMGEITNKEPLDFEEYNLYPMEIQAQDGAGLMARAKVLVKVLDINDNAPEVTITSVTASVPENFPPGTIIALINVHDQDSGDNGHTTCSISRNLPFKLEKLVDNYYRLVTEKTLDRELTPTYNITVTATDQGTPALSTEAHISLHITDINDNSPVFSQDSYSAYIPENNPRGASIFSVTAHDADSNENAQVNYFLAEDDILGAPLSSYVSINSDIGVLYALCSFDYEQFRELQLWVTALDSGKPPLSSNVSLRLFILDQNDNVPEILYPTLPTDGSTGVELAPRSAEPGYLVTKVVAVDRDSGQNAWLSYRLLKASEPGLFSVGLHTGEVHTARALLDRDALKQSLVVAVQDHGQPPLSATVTLTVAIADSIPDVLADLGSLESPANPEDSDLTLYLVVALASVSCIFLAFVIVLLAVRLRRWHTSRLLQASAGGLAGLPASHFVGMDGVQAFLQTYSHEVSLTADSRKSHLIFPQPNYADTLISQESCEKNDFLSAPQSSLEDTKETFSQVNFL</sequence>
<evidence type="ECO:0000256" key="6">
    <source>
        <dbReference type="ARBA" id="ARBA00022989"/>
    </source>
</evidence>
<dbReference type="Pfam" id="PF16492">
    <property type="entry name" value="Cadherin_C_2"/>
    <property type="match status" value="1"/>
</dbReference>
<dbReference type="InterPro" id="IPR050174">
    <property type="entry name" value="Protocadherin/Cadherin-CA"/>
</dbReference>
<evidence type="ECO:0000313" key="13">
    <source>
        <dbReference type="Proteomes" id="UP001652624"/>
    </source>
</evidence>
<dbReference type="Pfam" id="PF00028">
    <property type="entry name" value="Cadherin"/>
    <property type="match status" value="4"/>
</dbReference>
<dbReference type="SMART" id="SM00112">
    <property type="entry name" value="CA"/>
    <property type="match status" value="6"/>
</dbReference>
<keyword evidence="6 10" id="KW-1133">Transmembrane helix</keyword>
<evidence type="ECO:0000256" key="10">
    <source>
        <dbReference type="SAM" id="Phobius"/>
    </source>
</evidence>
<feature type="domain" description="Cadherin" evidence="12">
    <location>
        <begin position="453"/>
        <end position="562"/>
    </location>
</feature>
<feature type="domain" description="Cadherin" evidence="12">
    <location>
        <begin position="75"/>
        <end position="133"/>
    </location>
</feature>
<feature type="domain" description="Cadherin" evidence="12">
    <location>
        <begin position="134"/>
        <end position="242"/>
    </location>
</feature>
<dbReference type="Pfam" id="PF08266">
    <property type="entry name" value="Cadherin_2"/>
    <property type="match status" value="1"/>
</dbReference>
<dbReference type="InterPro" id="IPR013164">
    <property type="entry name" value="Cadherin_N"/>
</dbReference>
<proteinExistence type="predicted"/>
<dbReference type="PANTHER" id="PTHR24028">
    <property type="entry name" value="CADHERIN-87A"/>
    <property type="match status" value="1"/>
</dbReference>
<dbReference type="GeneID" id="103108609"/>
<keyword evidence="5" id="KW-0130">Cell adhesion</keyword>
<dbReference type="PRINTS" id="PR00205">
    <property type="entry name" value="CADHERIN"/>
</dbReference>
<evidence type="ECO:0000313" key="14">
    <source>
        <dbReference type="RefSeq" id="XP_060035727.1"/>
    </source>
</evidence>
<evidence type="ECO:0000256" key="4">
    <source>
        <dbReference type="ARBA" id="ARBA00022837"/>
    </source>
</evidence>
<organism evidence="13 14">
    <name type="scientific">Erinaceus europaeus</name>
    <name type="common">Western European hedgehog</name>
    <dbReference type="NCBI Taxonomy" id="9365"/>
    <lineage>
        <taxon>Eukaryota</taxon>
        <taxon>Metazoa</taxon>
        <taxon>Chordata</taxon>
        <taxon>Craniata</taxon>
        <taxon>Vertebrata</taxon>
        <taxon>Euteleostomi</taxon>
        <taxon>Mammalia</taxon>
        <taxon>Eutheria</taxon>
        <taxon>Laurasiatheria</taxon>
        <taxon>Eulipotyphla</taxon>
        <taxon>Erinaceidae</taxon>
        <taxon>Erinaceinae</taxon>
        <taxon>Erinaceus</taxon>
    </lineage>
</organism>
<feature type="signal peptide" evidence="11">
    <location>
        <begin position="1"/>
        <end position="28"/>
    </location>
</feature>
<feature type="domain" description="Cadherin" evidence="12">
    <location>
        <begin position="579"/>
        <end position="683"/>
    </location>
</feature>
<evidence type="ECO:0000259" key="12">
    <source>
        <dbReference type="PROSITE" id="PS50268"/>
    </source>
</evidence>
<dbReference type="Proteomes" id="UP001652624">
    <property type="component" value="Chromosome 2"/>
</dbReference>
<keyword evidence="8" id="KW-0325">Glycoprotein</keyword>
<dbReference type="PROSITE" id="PS50268">
    <property type="entry name" value="CADHERIN_2"/>
    <property type="match status" value="6"/>
</dbReference>
<dbReference type="SUPFAM" id="SSF49313">
    <property type="entry name" value="Cadherin-like"/>
    <property type="match status" value="6"/>
</dbReference>
<gene>
    <name evidence="14" type="primary">LOC103108609</name>
</gene>
<keyword evidence="13" id="KW-1185">Reference proteome</keyword>
<keyword evidence="3" id="KW-0677">Repeat</keyword>
<feature type="chain" id="PRO_5045074526" evidence="11">
    <location>
        <begin position="29"/>
        <end position="811"/>
    </location>
</feature>
<comment type="subcellular location">
    <subcellularLocation>
        <location evidence="1">Membrane</location>
        <topology evidence="1">Single-pass membrane protein</topology>
    </subcellularLocation>
</comment>
<evidence type="ECO:0000256" key="7">
    <source>
        <dbReference type="ARBA" id="ARBA00023136"/>
    </source>
</evidence>
<protein>
    <submittedName>
        <fullName evidence="14">Protocadherin gamma-A1-like</fullName>
    </submittedName>
</protein>
<name>A0ABM3WGP4_ERIEU</name>
<dbReference type="RefSeq" id="XP_060035727.1">
    <property type="nucleotide sequence ID" value="XM_060179744.1"/>
</dbReference>
<keyword evidence="4 9" id="KW-0106">Calcium</keyword>
<evidence type="ECO:0000256" key="11">
    <source>
        <dbReference type="SAM" id="SignalP"/>
    </source>
</evidence>
<dbReference type="PANTHER" id="PTHR24028:SF108">
    <property type="entry name" value="PROTOCADHERIN GAMMA-A1"/>
    <property type="match status" value="1"/>
</dbReference>
<reference evidence="13" key="1">
    <citation type="submission" date="2025-05" db="UniProtKB">
        <authorList>
            <consortium name="RefSeq"/>
        </authorList>
    </citation>
    <scope>NUCLEOTIDE SEQUENCE [LARGE SCALE GENOMIC DNA]</scope>
</reference>